<dbReference type="GO" id="GO:0006508">
    <property type="term" value="P:proteolysis"/>
    <property type="evidence" value="ECO:0007669"/>
    <property type="project" value="InterPro"/>
</dbReference>
<feature type="non-terminal residue" evidence="3">
    <location>
        <position position="1"/>
    </location>
</feature>
<dbReference type="InterPro" id="IPR012338">
    <property type="entry name" value="Beta-lactam/transpept-like"/>
</dbReference>
<proteinExistence type="inferred from homology"/>
<keyword evidence="2" id="KW-0378">Hydrolase</keyword>
<dbReference type="NCBIfam" id="TIGR00666">
    <property type="entry name" value="PBP4"/>
    <property type="match status" value="1"/>
</dbReference>
<evidence type="ECO:0008006" key="4">
    <source>
        <dbReference type="Google" id="ProtNLM"/>
    </source>
</evidence>
<name>A0A381QV30_9ZZZZ</name>
<dbReference type="Pfam" id="PF02113">
    <property type="entry name" value="Peptidase_S13"/>
    <property type="match status" value="2"/>
</dbReference>
<evidence type="ECO:0000313" key="3">
    <source>
        <dbReference type="EMBL" id="SUZ83276.1"/>
    </source>
</evidence>
<accession>A0A381QV30</accession>
<organism evidence="3">
    <name type="scientific">marine metagenome</name>
    <dbReference type="NCBI Taxonomy" id="408172"/>
    <lineage>
        <taxon>unclassified sequences</taxon>
        <taxon>metagenomes</taxon>
        <taxon>ecological metagenomes</taxon>
    </lineage>
</organism>
<dbReference type="Gene3D" id="3.50.80.20">
    <property type="entry name" value="D-Ala-D-Ala carboxypeptidase C, peptidase S13"/>
    <property type="match status" value="1"/>
</dbReference>
<evidence type="ECO:0000256" key="1">
    <source>
        <dbReference type="ARBA" id="ARBA00006096"/>
    </source>
</evidence>
<dbReference type="EMBL" id="UINC01001543">
    <property type="protein sequence ID" value="SUZ83276.1"/>
    <property type="molecule type" value="Genomic_DNA"/>
</dbReference>
<protein>
    <recommendedName>
        <fullName evidence="4">D-alanyl-D-alanine carboxypeptidase/D-alanyl-D-alanine-endopeptidase</fullName>
    </recommendedName>
</protein>
<evidence type="ECO:0000256" key="2">
    <source>
        <dbReference type="ARBA" id="ARBA00022801"/>
    </source>
</evidence>
<dbReference type="PANTHER" id="PTHR30023:SF0">
    <property type="entry name" value="PENICILLIN-SENSITIVE CARBOXYPEPTIDASE A"/>
    <property type="match status" value="1"/>
</dbReference>
<dbReference type="GO" id="GO:0004185">
    <property type="term" value="F:serine-type carboxypeptidase activity"/>
    <property type="evidence" value="ECO:0007669"/>
    <property type="project" value="InterPro"/>
</dbReference>
<dbReference type="InterPro" id="IPR000667">
    <property type="entry name" value="Peptidase_S13"/>
</dbReference>
<dbReference type="GO" id="GO:0000270">
    <property type="term" value="P:peptidoglycan metabolic process"/>
    <property type="evidence" value="ECO:0007669"/>
    <property type="project" value="TreeGrafter"/>
</dbReference>
<dbReference type="PANTHER" id="PTHR30023">
    <property type="entry name" value="D-ALANYL-D-ALANINE CARBOXYPEPTIDASE"/>
    <property type="match status" value="1"/>
</dbReference>
<comment type="similarity">
    <text evidence="1">Belongs to the peptidase S13 family.</text>
</comment>
<gene>
    <name evidence="3" type="ORF">METZ01_LOCUS36130</name>
</gene>
<sequence length="476" mass="49741">VNRRLVLPLFLFTVAVLAGVQAQRTDGSAAAYEPTAGRLPARTVTPLLSVRRVPEFLQAPTAVRNLRADLHGAVAGLPEGTCVEVAEHGHQLYTLEAGRGLVPASAQKLLTGLAALRHLGPAMVLSTRVVAEVPVVDGMVDGDVWLVGGGDPLLMTAGYAARFDDPGPYTDLGDLALALVEAGVREVNGGIVGDESRYDAIRYLGTWPDRFKPGWSIQSGPLSALSVDDGFQNWDALNTAASLGTPAGDPAENAARLFDDLLEAEGVLIRRRPDSGRAPAHPGMVTLAVVGSPPVSALVEQMLVESDNTTAELLLKEMGWTPADRGTTVAGIAVLLDTLERAGHRIEGVVPQDGSGLDPDNRVTCSLLVDLLGDEVHGDLLVASLPLAGERGTMKNRFVGTAGEGRIRAKTGTLRGASSLAGVADTPAGRRLAFAVISNGELPYEIRDLHEDVILALLSYPAGPAAEVLGPRPVVG</sequence>
<dbReference type="AlphaFoldDB" id="A0A381QV30"/>
<reference evidence="3" key="1">
    <citation type="submission" date="2018-05" db="EMBL/GenBank/DDBJ databases">
        <authorList>
            <person name="Lanie J.A."/>
            <person name="Ng W.-L."/>
            <person name="Kazmierczak K.M."/>
            <person name="Andrzejewski T.M."/>
            <person name="Davidsen T.M."/>
            <person name="Wayne K.J."/>
            <person name="Tettelin H."/>
            <person name="Glass J.I."/>
            <person name="Rusch D."/>
            <person name="Podicherti R."/>
            <person name="Tsui H.-C.T."/>
            <person name="Winkler M.E."/>
        </authorList>
    </citation>
    <scope>NUCLEOTIDE SEQUENCE</scope>
</reference>
<dbReference type="PRINTS" id="PR00922">
    <property type="entry name" value="DADACBPTASE3"/>
</dbReference>
<dbReference type="Gene3D" id="3.40.710.10">
    <property type="entry name" value="DD-peptidase/beta-lactamase superfamily"/>
    <property type="match status" value="1"/>
</dbReference>
<dbReference type="SUPFAM" id="SSF56601">
    <property type="entry name" value="beta-lactamase/transpeptidase-like"/>
    <property type="match status" value="1"/>
</dbReference>